<keyword evidence="2" id="KW-1185">Reference proteome</keyword>
<evidence type="ECO:0000313" key="1">
    <source>
        <dbReference type="EMBL" id="WHZ58848.1"/>
    </source>
</evidence>
<sequence>MTVHIVADSACDLPLEFYEKHGVTLLPLGVHIEENDYRDLVTISPKEVYDAMREGKIAKTTQISPLDVKETFTEFAKKKVPVLYVAFSSELSGTYQTAVMIGNEVKEEYPDFELSIVDSKCASLGLGLSVKYAVDLASKGNTLQEIEASVKDFCEHTEHIFTVDNLEYLARGGRISKASAFVGGLLNIKPLLHVEGGKLIPLEKLRGRKKVFRRVIELMKERGVNLESQTIAISHGDDEVSAKEIKAMIETEFHPKEVYINTVGCSVGAHSGPGTIAIFFSNKPIS</sequence>
<proteinExistence type="predicted"/>
<gene>
    <name evidence="1" type="ORF">QLQ22_05795</name>
</gene>
<evidence type="ECO:0000313" key="2">
    <source>
        <dbReference type="Proteomes" id="UP001226091"/>
    </source>
</evidence>
<dbReference type="EMBL" id="CP126116">
    <property type="protein sequence ID" value="WHZ58848.1"/>
    <property type="molecule type" value="Genomic_DNA"/>
</dbReference>
<dbReference type="Proteomes" id="UP001226091">
    <property type="component" value="Chromosome"/>
</dbReference>
<reference evidence="2" key="1">
    <citation type="journal article" date="2025" name="Aquaculture">
        <title>Assessment of the bioflocculant production and safety properties of Metabacillus hrfriensis sp. nov. based on phenotypic and whole-genome sequencing analysis.</title>
        <authorList>
            <person name="Zhang R."/>
            <person name="Zhao Z."/>
            <person name="Luo L."/>
            <person name="Wang S."/>
            <person name="Guo K."/>
            <person name="Xu W."/>
        </authorList>
    </citation>
    <scope>NUCLEOTIDE SEQUENCE [LARGE SCALE GENOMIC DNA]</scope>
    <source>
        <strain evidence="2">CT-WN-B3</strain>
    </source>
</reference>
<organism evidence="1 2">
    <name type="scientific">Metabacillus hrfriensis</name>
    <dbReference type="NCBI Taxonomy" id="3048891"/>
    <lineage>
        <taxon>Bacteria</taxon>
        <taxon>Bacillati</taxon>
        <taxon>Bacillota</taxon>
        <taxon>Bacilli</taxon>
        <taxon>Bacillales</taxon>
        <taxon>Bacillaceae</taxon>
        <taxon>Metabacillus</taxon>
    </lineage>
</organism>
<name>A0ACD4REI7_9BACI</name>
<accession>A0ACD4REI7</accession>
<protein>
    <submittedName>
        <fullName evidence="1">DegV family protein</fullName>
    </submittedName>
</protein>